<dbReference type="Proteomes" id="UP001273209">
    <property type="component" value="Unassembled WGS sequence"/>
</dbReference>
<dbReference type="GeneID" id="87920970"/>
<proteinExistence type="inferred from homology"/>
<evidence type="ECO:0000259" key="5">
    <source>
        <dbReference type="PROSITE" id="PS51891"/>
    </source>
</evidence>
<evidence type="ECO:0000256" key="2">
    <source>
        <dbReference type="ARBA" id="ARBA00022723"/>
    </source>
</evidence>
<evidence type="ECO:0000256" key="3">
    <source>
        <dbReference type="ARBA" id="ARBA00022833"/>
    </source>
</evidence>
<organism evidence="6 7">
    <name type="scientific">Trichoderma aggressivum f. europaeum</name>
    <dbReference type="NCBI Taxonomy" id="173218"/>
    <lineage>
        <taxon>Eukaryota</taxon>
        <taxon>Fungi</taxon>
        <taxon>Dikarya</taxon>
        <taxon>Ascomycota</taxon>
        <taxon>Pezizomycotina</taxon>
        <taxon>Sordariomycetes</taxon>
        <taxon>Hypocreomycetidae</taxon>
        <taxon>Hypocreales</taxon>
        <taxon>Hypocreaceae</taxon>
        <taxon>Trichoderma</taxon>
    </lineage>
</organism>
<comment type="similarity">
    <text evidence="1">Belongs to the Gfa family.</text>
</comment>
<dbReference type="GO" id="GO:0046872">
    <property type="term" value="F:metal ion binding"/>
    <property type="evidence" value="ECO:0007669"/>
    <property type="project" value="UniProtKB-KW"/>
</dbReference>
<dbReference type="SUPFAM" id="SSF51316">
    <property type="entry name" value="Mss4-like"/>
    <property type="match status" value="1"/>
</dbReference>
<dbReference type="InterPro" id="IPR006913">
    <property type="entry name" value="CENP-V/GFA"/>
</dbReference>
<gene>
    <name evidence="6" type="ORF">Triagg1_6440</name>
</gene>
<keyword evidence="7" id="KW-1185">Reference proteome</keyword>
<accession>A0AAE1ICY2</accession>
<dbReference type="Gene3D" id="3.90.1590.10">
    <property type="entry name" value="glutathione-dependent formaldehyde- activating enzyme (gfa)"/>
    <property type="match status" value="1"/>
</dbReference>
<dbReference type="InterPro" id="IPR011057">
    <property type="entry name" value="Mss4-like_sf"/>
</dbReference>
<name>A0AAE1ICY2_9HYPO</name>
<evidence type="ECO:0000256" key="4">
    <source>
        <dbReference type="ARBA" id="ARBA00023239"/>
    </source>
</evidence>
<keyword evidence="4" id="KW-0456">Lyase</keyword>
<evidence type="ECO:0000256" key="1">
    <source>
        <dbReference type="ARBA" id="ARBA00005495"/>
    </source>
</evidence>
<keyword evidence="2" id="KW-0479">Metal-binding</keyword>
<dbReference type="GO" id="GO:0016846">
    <property type="term" value="F:carbon-sulfur lyase activity"/>
    <property type="evidence" value="ECO:0007669"/>
    <property type="project" value="InterPro"/>
</dbReference>
<protein>
    <recommendedName>
        <fullName evidence="5">CENP-V/GFA domain-containing protein</fullName>
    </recommendedName>
</protein>
<feature type="domain" description="CENP-V/GFA" evidence="5">
    <location>
        <begin position="26"/>
        <end position="155"/>
    </location>
</feature>
<dbReference type="AlphaFoldDB" id="A0AAE1ICY2"/>
<evidence type="ECO:0000313" key="7">
    <source>
        <dbReference type="Proteomes" id="UP001273209"/>
    </source>
</evidence>
<dbReference type="PROSITE" id="PS51891">
    <property type="entry name" value="CENP_V_GFA"/>
    <property type="match status" value="1"/>
</dbReference>
<evidence type="ECO:0000313" key="6">
    <source>
        <dbReference type="EMBL" id="KAK4071073.1"/>
    </source>
</evidence>
<reference evidence="6" key="1">
    <citation type="submission" date="2023-11" db="EMBL/GenBank/DDBJ databases">
        <title>The genome sequences of three competitors of mushroom-forming fungi.</title>
        <authorList>
            <person name="Beijen E."/>
            <person name="Ohm R.A."/>
        </authorList>
    </citation>
    <scope>NUCLEOTIDE SEQUENCE</scope>
    <source>
        <strain evidence="6">CBS 100526</strain>
    </source>
</reference>
<comment type="caution">
    <text evidence="6">The sequence shown here is derived from an EMBL/GenBank/DDBJ whole genome shotgun (WGS) entry which is preliminary data.</text>
</comment>
<dbReference type="PANTHER" id="PTHR33337:SF8">
    <property type="entry name" value="CENP-V_GFA DOMAIN-CONTAINING PROTEIN"/>
    <property type="match status" value="1"/>
</dbReference>
<dbReference type="Pfam" id="PF04828">
    <property type="entry name" value="GFA"/>
    <property type="match status" value="1"/>
</dbReference>
<dbReference type="PANTHER" id="PTHR33337">
    <property type="entry name" value="GFA DOMAIN-CONTAINING PROTEIN"/>
    <property type="match status" value="1"/>
</dbReference>
<sequence>MASKADSQYFPLAGVARDGWSSDTEATATCLCGAVQVVFSTEAPGLVYTFHCNCFDCRKITGSMFATNFTVDNSFIKFVRGEDNLSHWGQDKTPASGTTMTNTFCTTCGTLMWRRSALTPHHSFMRVGTVDDFKVQETKLRPQLELFTDNRTSWFHGVEGATQFPGPYKSSDA</sequence>
<dbReference type="EMBL" id="JAWRVG010000025">
    <property type="protein sequence ID" value="KAK4071073.1"/>
    <property type="molecule type" value="Genomic_DNA"/>
</dbReference>
<dbReference type="RefSeq" id="XP_062754693.1">
    <property type="nucleotide sequence ID" value="XM_062901065.1"/>
</dbReference>
<keyword evidence="3" id="KW-0862">Zinc</keyword>